<keyword evidence="7" id="KW-1185">Reference proteome</keyword>
<proteinExistence type="inferred from homology"/>
<keyword evidence="4" id="KW-0804">Transcription</keyword>
<evidence type="ECO:0000259" key="5">
    <source>
        <dbReference type="PROSITE" id="PS50931"/>
    </source>
</evidence>
<dbReference type="InterPro" id="IPR036390">
    <property type="entry name" value="WH_DNA-bd_sf"/>
</dbReference>
<dbReference type="Pfam" id="PF03466">
    <property type="entry name" value="LysR_substrate"/>
    <property type="match status" value="1"/>
</dbReference>
<dbReference type="Proteomes" id="UP000295361">
    <property type="component" value="Unassembled WGS sequence"/>
</dbReference>
<dbReference type="GO" id="GO:0003700">
    <property type="term" value="F:DNA-binding transcription factor activity"/>
    <property type="evidence" value="ECO:0007669"/>
    <property type="project" value="InterPro"/>
</dbReference>
<comment type="similarity">
    <text evidence="1">Belongs to the LysR transcriptional regulatory family.</text>
</comment>
<feature type="domain" description="HTH lysR-type" evidence="5">
    <location>
        <begin position="4"/>
        <end position="61"/>
    </location>
</feature>
<protein>
    <submittedName>
        <fullName evidence="6">DNA-binding transcriptional LysR family regulator</fullName>
    </submittedName>
</protein>
<dbReference type="SUPFAM" id="SSF53850">
    <property type="entry name" value="Periplasmic binding protein-like II"/>
    <property type="match status" value="1"/>
</dbReference>
<dbReference type="FunCoup" id="A0A4R6QHW1">
    <property type="interactions" value="48"/>
</dbReference>
<dbReference type="Gene3D" id="1.10.10.10">
    <property type="entry name" value="Winged helix-like DNA-binding domain superfamily/Winged helix DNA-binding domain"/>
    <property type="match status" value="1"/>
</dbReference>
<sequence>MKSWDLNLLRALDALLVTGSVTAAAERLHLSVPATSHTLARAREAMGDPLFVRAGRRLTPTPRALAMKPAIARLLTEADALVASPGERDFATLERNFVVRAPDAMVVAYAATLALALRDVLPCATLHFVPEAFGDRGALREGRIDLDIGSFTDRDPEVELIELSQHAPLGAVCANHPLAQGRRTARRYAEAPHVAVMWRHGEASPLDDALAQRGLTRAIVLTVPSSYAALVTAARSTLVATASERIVRAMAPALGLIAFELPFDVPPERQLMAWHPRHGADPAHLQLRTLVQRVLERPLKSPSPDASARGA</sequence>
<dbReference type="Pfam" id="PF00126">
    <property type="entry name" value="HTH_1"/>
    <property type="match status" value="1"/>
</dbReference>
<dbReference type="InterPro" id="IPR036388">
    <property type="entry name" value="WH-like_DNA-bd_sf"/>
</dbReference>
<dbReference type="Gene3D" id="3.40.190.10">
    <property type="entry name" value="Periplasmic binding protein-like II"/>
    <property type="match status" value="2"/>
</dbReference>
<dbReference type="EMBL" id="SNXS01000009">
    <property type="protein sequence ID" value="TDP62029.1"/>
    <property type="molecule type" value="Genomic_DNA"/>
</dbReference>
<dbReference type="PANTHER" id="PTHR30118">
    <property type="entry name" value="HTH-TYPE TRANSCRIPTIONAL REGULATOR LEUO-RELATED"/>
    <property type="match status" value="1"/>
</dbReference>
<dbReference type="InterPro" id="IPR000847">
    <property type="entry name" value="LysR_HTH_N"/>
</dbReference>
<evidence type="ECO:0000256" key="1">
    <source>
        <dbReference type="ARBA" id="ARBA00009437"/>
    </source>
</evidence>
<dbReference type="PROSITE" id="PS50931">
    <property type="entry name" value="HTH_LYSR"/>
    <property type="match status" value="1"/>
</dbReference>
<dbReference type="InterPro" id="IPR005119">
    <property type="entry name" value="LysR_subst-bd"/>
</dbReference>
<reference evidence="6 7" key="1">
    <citation type="submission" date="2019-03" db="EMBL/GenBank/DDBJ databases">
        <title>Genomic Encyclopedia of Type Strains, Phase IV (KMG-IV): sequencing the most valuable type-strain genomes for metagenomic binning, comparative biology and taxonomic classification.</title>
        <authorList>
            <person name="Goeker M."/>
        </authorList>
    </citation>
    <scope>NUCLEOTIDE SEQUENCE [LARGE SCALE GENOMIC DNA]</scope>
    <source>
        <strain evidence="6 7">DSM 16998</strain>
    </source>
</reference>
<evidence type="ECO:0000313" key="6">
    <source>
        <dbReference type="EMBL" id="TDP62029.1"/>
    </source>
</evidence>
<evidence type="ECO:0000256" key="3">
    <source>
        <dbReference type="ARBA" id="ARBA00023125"/>
    </source>
</evidence>
<keyword evidence="2" id="KW-0805">Transcription regulation</keyword>
<dbReference type="GO" id="GO:0003677">
    <property type="term" value="F:DNA binding"/>
    <property type="evidence" value="ECO:0007669"/>
    <property type="project" value="UniProtKB-KW"/>
</dbReference>
<comment type="caution">
    <text evidence="6">The sequence shown here is derived from an EMBL/GenBank/DDBJ whole genome shotgun (WGS) entry which is preliminary data.</text>
</comment>
<name>A0A4R6QHW1_9BURK</name>
<evidence type="ECO:0000313" key="7">
    <source>
        <dbReference type="Proteomes" id="UP000295361"/>
    </source>
</evidence>
<organism evidence="6 7">
    <name type="scientific">Roseateles toxinivorans</name>
    <dbReference type="NCBI Taxonomy" id="270368"/>
    <lineage>
        <taxon>Bacteria</taxon>
        <taxon>Pseudomonadati</taxon>
        <taxon>Pseudomonadota</taxon>
        <taxon>Betaproteobacteria</taxon>
        <taxon>Burkholderiales</taxon>
        <taxon>Sphaerotilaceae</taxon>
        <taxon>Roseateles</taxon>
    </lineage>
</organism>
<dbReference type="InParanoid" id="A0A4R6QHW1"/>
<dbReference type="OrthoDB" id="5495633at2"/>
<dbReference type="AlphaFoldDB" id="A0A4R6QHW1"/>
<dbReference type="InterPro" id="IPR050389">
    <property type="entry name" value="LysR-type_TF"/>
</dbReference>
<keyword evidence="3 6" id="KW-0238">DNA-binding</keyword>
<gene>
    <name evidence="6" type="ORF">DES47_1099</name>
</gene>
<dbReference type="SUPFAM" id="SSF46785">
    <property type="entry name" value="Winged helix' DNA-binding domain"/>
    <property type="match status" value="1"/>
</dbReference>
<dbReference type="PANTHER" id="PTHR30118:SF15">
    <property type="entry name" value="TRANSCRIPTIONAL REGULATORY PROTEIN"/>
    <property type="match status" value="1"/>
</dbReference>
<dbReference type="RefSeq" id="WP_133703226.1">
    <property type="nucleotide sequence ID" value="NZ_SNXS01000009.1"/>
</dbReference>
<evidence type="ECO:0000256" key="2">
    <source>
        <dbReference type="ARBA" id="ARBA00023015"/>
    </source>
</evidence>
<evidence type="ECO:0000256" key="4">
    <source>
        <dbReference type="ARBA" id="ARBA00023163"/>
    </source>
</evidence>
<accession>A0A4R6QHW1</accession>